<feature type="repeat" description="Solcar" evidence="8">
    <location>
        <begin position="1"/>
        <end position="76"/>
    </location>
</feature>
<evidence type="ECO:0000256" key="3">
    <source>
        <dbReference type="ARBA" id="ARBA00022448"/>
    </source>
</evidence>
<dbReference type="GO" id="GO:0006862">
    <property type="term" value="P:nucleotide transport"/>
    <property type="evidence" value="ECO:0007669"/>
    <property type="project" value="InterPro"/>
</dbReference>
<name>A0A9W8HBI3_9FUNG</name>
<evidence type="ECO:0000256" key="9">
    <source>
        <dbReference type="RuleBase" id="RU000488"/>
    </source>
</evidence>
<organism evidence="10 11">
    <name type="scientific">Coemansia javaensis</name>
    <dbReference type="NCBI Taxonomy" id="2761396"/>
    <lineage>
        <taxon>Eukaryota</taxon>
        <taxon>Fungi</taxon>
        <taxon>Fungi incertae sedis</taxon>
        <taxon>Zoopagomycota</taxon>
        <taxon>Kickxellomycotina</taxon>
        <taxon>Kickxellomycetes</taxon>
        <taxon>Kickxellales</taxon>
        <taxon>Kickxellaceae</taxon>
        <taxon>Coemansia</taxon>
    </lineage>
</organism>
<evidence type="ECO:0000256" key="1">
    <source>
        <dbReference type="ARBA" id="ARBA00004141"/>
    </source>
</evidence>
<dbReference type="AlphaFoldDB" id="A0A9W8HBI3"/>
<comment type="subcellular location">
    <subcellularLocation>
        <location evidence="1">Membrane</location>
        <topology evidence="1">Multi-pass membrane protein</topology>
    </subcellularLocation>
</comment>
<evidence type="ECO:0000256" key="6">
    <source>
        <dbReference type="ARBA" id="ARBA00022989"/>
    </source>
</evidence>
<accession>A0A9W8HBI3</accession>
<evidence type="ECO:0000256" key="4">
    <source>
        <dbReference type="ARBA" id="ARBA00022692"/>
    </source>
</evidence>
<proteinExistence type="inferred from homology"/>
<dbReference type="Proteomes" id="UP001140217">
    <property type="component" value="Unassembled WGS sequence"/>
</dbReference>
<dbReference type="SUPFAM" id="SSF103506">
    <property type="entry name" value="Mitochondrial carrier"/>
    <property type="match status" value="1"/>
</dbReference>
<dbReference type="Pfam" id="PF00153">
    <property type="entry name" value="Mito_carr"/>
    <property type="match status" value="3"/>
</dbReference>
<dbReference type="OrthoDB" id="428293at2759"/>
<evidence type="ECO:0000256" key="5">
    <source>
        <dbReference type="ARBA" id="ARBA00022737"/>
    </source>
</evidence>
<comment type="similarity">
    <text evidence="2 9">Belongs to the mitochondrial carrier (TC 2.A.29) family.</text>
</comment>
<keyword evidence="3 9" id="KW-0813">Transport</keyword>
<dbReference type="GO" id="GO:0055085">
    <property type="term" value="P:transmembrane transport"/>
    <property type="evidence" value="ECO:0007669"/>
    <property type="project" value="InterPro"/>
</dbReference>
<dbReference type="InterPro" id="IPR023395">
    <property type="entry name" value="MCP_dom_sf"/>
</dbReference>
<comment type="caution">
    <text evidence="10">The sequence shown here is derived from an EMBL/GenBank/DDBJ whole genome shotgun (WGS) entry which is preliminary data.</text>
</comment>
<dbReference type="InterPro" id="IPR018108">
    <property type="entry name" value="MCP_transmembrane"/>
</dbReference>
<evidence type="ECO:0000313" key="10">
    <source>
        <dbReference type="EMBL" id="KAJ2782564.1"/>
    </source>
</evidence>
<evidence type="ECO:0000256" key="8">
    <source>
        <dbReference type="PROSITE-ProRule" id="PRU00282"/>
    </source>
</evidence>
<dbReference type="GO" id="GO:0016020">
    <property type="term" value="C:membrane"/>
    <property type="evidence" value="ECO:0007669"/>
    <property type="project" value="UniProtKB-SubCell"/>
</dbReference>
<dbReference type="EMBL" id="JANBUL010000069">
    <property type="protein sequence ID" value="KAJ2782564.1"/>
    <property type="molecule type" value="Genomic_DNA"/>
</dbReference>
<feature type="repeat" description="Solcar" evidence="8">
    <location>
        <begin position="92"/>
        <end position="179"/>
    </location>
</feature>
<evidence type="ECO:0000256" key="2">
    <source>
        <dbReference type="ARBA" id="ARBA00006375"/>
    </source>
</evidence>
<dbReference type="PANTHER" id="PTHR45683">
    <property type="entry name" value="MITOCHONDRIAL NICOTINAMIDE ADENINE DINUCLEOTIDE TRANSPORTER 1-RELATED-RELATED"/>
    <property type="match status" value="1"/>
</dbReference>
<reference evidence="10" key="1">
    <citation type="submission" date="2022-07" db="EMBL/GenBank/DDBJ databases">
        <title>Phylogenomic reconstructions and comparative analyses of Kickxellomycotina fungi.</title>
        <authorList>
            <person name="Reynolds N.K."/>
            <person name="Stajich J.E."/>
            <person name="Barry K."/>
            <person name="Grigoriev I.V."/>
            <person name="Crous P."/>
            <person name="Smith M.E."/>
        </authorList>
    </citation>
    <scope>NUCLEOTIDE SEQUENCE</scope>
    <source>
        <strain evidence="10">NBRC 105414</strain>
    </source>
</reference>
<evidence type="ECO:0000313" key="11">
    <source>
        <dbReference type="Proteomes" id="UP001140217"/>
    </source>
</evidence>
<keyword evidence="4 8" id="KW-0812">Transmembrane</keyword>
<dbReference type="PROSITE" id="PS50920">
    <property type="entry name" value="SOLCAR"/>
    <property type="match status" value="3"/>
</dbReference>
<dbReference type="InterPro" id="IPR044712">
    <property type="entry name" value="SLC25A32-like"/>
</dbReference>
<keyword evidence="5" id="KW-0677">Repeat</keyword>
<protein>
    <submittedName>
        <fullName evidence="10">Mitochondrial FAD carrier protein flx1</fullName>
    </submittedName>
</protein>
<keyword evidence="6" id="KW-1133">Transmembrane helix</keyword>
<evidence type="ECO:0000256" key="7">
    <source>
        <dbReference type="ARBA" id="ARBA00023136"/>
    </source>
</evidence>
<keyword evidence="11" id="KW-1185">Reference proteome</keyword>
<feature type="repeat" description="Solcar" evidence="8">
    <location>
        <begin position="196"/>
        <end position="290"/>
    </location>
</feature>
<keyword evidence="7 8" id="KW-0472">Membrane</keyword>
<sequence>MVSTTVFHPLDVVKIRLQVDTAARADAVLGRAVRAARHVVARDGAAGLYRGLGANLAGNCASWGLYFAWYTWIKDWMAGGGPAVAASGASTLSPAQHLAAGAAAGALTQCMANPLWVVKTRVCTTSRSDAGAYRGLLDGLARIAATEGIRGLYKGLAPGLLGVAHGGLQFMAYEEMKKLGVRSAGRRTVGDFSSAEYALMSSSSKVFALAITYPSQVLRSRLQQTPGAAAMPGAPGAPRMGSYSGLCDAAAKTLRAEGAAGFYKGFGPALLRVLPGNIVTFIVYEKTAELLRRTGASRGG</sequence>
<gene>
    <name evidence="10" type="primary">FLX1</name>
    <name evidence="10" type="ORF">H4R18_002193</name>
</gene>
<dbReference type="Gene3D" id="1.50.40.10">
    <property type="entry name" value="Mitochondrial carrier domain"/>
    <property type="match status" value="1"/>
</dbReference>